<reference evidence="1 2" key="1">
    <citation type="submission" date="2019-02" db="EMBL/GenBank/DDBJ databases">
        <title>Deep-cultivation of Planctomycetes and their phenomic and genomic characterization uncovers novel biology.</title>
        <authorList>
            <person name="Wiegand S."/>
            <person name="Jogler M."/>
            <person name="Boedeker C."/>
            <person name="Pinto D."/>
            <person name="Vollmers J."/>
            <person name="Rivas-Marin E."/>
            <person name="Kohn T."/>
            <person name="Peeters S.H."/>
            <person name="Heuer A."/>
            <person name="Rast P."/>
            <person name="Oberbeckmann S."/>
            <person name="Bunk B."/>
            <person name="Jeske O."/>
            <person name="Meyerdierks A."/>
            <person name="Storesund J.E."/>
            <person name="Kallscheuer N."/>
            <person name="Luecker S."/>
            <person name="Lage O.M."/>
            <person name="Pohl T."/>
            <person name="Merkel B.J."/>
            <person name="Hornburger P."/>
            <person name="Mueller R.-W."/>
            <person name="Bruemmer F."/>
            <person name="Labrenz M."/>
            <person name="Spormann A.M."/>
            <person name="Op den Camp H."/>
            <person name="Overmann J."/>
            <person name="Amann R."/>
            <person name="Jetten M.S.M."/>
            <person name="Mascher T."/>
            <person name="Medema M.H."/>
            <person name="Devos D.P."/>
            <person name="Kaster A.-K."/>
            <person name="Ovreas L."/>
            <person name="Rohde M."/>
            <person name="Galperin M.Y."/>
            <person name="Jogler C."/>
        </authorList>
    </citation>
    <scope>NUCLEOTIDE SEQUENCE [LARGE SCALE GENOMIC DNA]</scope>
    <source>
        <strain evidence="1 2">Pan265</strain>
    </source>
</reference>
<dbReference type="EMBL" id="CP036280">
    <property type="protein sequence ID" value="QDU71161.1"/>
    <property type="molecule type" value="Genomic_DNA"/>
</dbReference>
<accession>A0A518BW24</accession>
<keyword evidence="2" id="KW-1185">Reference proteome</keyword>
<name>A0A518BW24_9BACT</name>
<evidence type="ECO:0000313" key="1">
    <source>
        <dbReference type="EMBL" id="QDU71161.1"/>
    </source>
</evidence>
<dbReference type="RefSeq" id="WP_145445294.1">
    <property type="nucleotide sequence ID" value="NZ_CP036280.1"/>
</dbReference>
<dbReference type="Proteomes" id="UP000320386">
    <property type="component" value="Chromosome"/>
</dbReference>
<dbReference type="KEGG" id="mcad:Pan265_10100"/>
<evidence type="ECO:0000313" key="2">
    <source>
        <dbReference type="Proteomes" id="UP000320386"/>
    </source>
</evidence>
<gene>
    <name evidence="1" type="ORF">Pan265_10100</name>
</gene>
<dbReference type="AlphaFoldDB" id="A0A518BW24"/>
<organism evidence="1 2">
    <name type="scientific">Mucisphaera calidilacus</name>
    <dbReference type="NCBI Taxonomy" id="2527982"/>
    <lineage>
        <taxon>Bacteria</taxon>
        <taxon>Pseudomonadati</taxon>
        <taxon>Planctomycetota</taxon>
        <taxon>Phycisphaerae</taxon>
        <taxon>Phycisphaerales</taxon>
        <taxon>Phycisphaeraceae</taxon>
        <taxon>Mucisphaera</taxon>
    </lineage>
</organism>
<sequence>MRIHLSVDPSCLDVLGMKTAAALDPDVVTIVVGGRSTRTLLELADFTPTRLISPPLGSRLLGYPVLRKLSDRWRKPEQLVVWSNTSLGWGEWLWPTARVDSGHVLLPAEDVSVSLEREMAGVDRAATRRRWLEAEADSDAAVLIGLLTDQPASALLESAALGVGISHEIEALPLTERPRLILESGIGHRPQVESLWTEGTLPHILLQEPSFAWPWPWLGCLEMVVIASSSERPEELVSLARHAGLPVILEGHVCPGLDDDRMMRVPAGDSQSMTSAMLSLWPREPAQTASPG</sequence>
<protein>
    <submittedName>
        <fullName evidence="1">Uncharacterized protein</fullName>
    </submittedName>
</protein>
<proteinExistence type="predicted"/>